<evidence type="ECO:0000256" key="1">
    <source>
        <dbReference type="SAM" id="Phobius"/>
    </source>
</evidence>
<dbReference type="EMBL" id="JH993901">
    <property type="protein sequence ID" value="ELQ75937.1"/>
    <property type="molecule type" value="Genomic_DNA"/>
</dbReference>
<name>L7JYV5_TRAHO</name>
<proteinExistence type="predicted"/>
<keyword evidence="3" id="KW-1185">Reference proteome</keyword>
<dbReference type="Proteomes" id="UP000011185">
    <property type="component" value="Unassembled WGS sequence"/>
</dbReference>
<dbReference type="HOGENOM" id="CLU_1332817_0_0_1"/>
<evidence type="ECO:0000313" key="2">
    <source>
        <dbReference type="EMBL" id="ELQ75937.1"/>
    </source>
</evidence>
<dbReference type="VEuPathDB" id="MicrosporidiaDB:THOM_1104"/>
<dbReference type="InParanoid" id="L7JYV5"/>
<keyword evidence="1" id="KW-0472">Membrane</keyword>
<feature type="transmembrane region" description="Helical" evidence="1">
    <location>
        <begin position="12"/>
        <end position="31"/>
    </location>
</feature>
<dbReference type="AlphaFoldDB" id="L7JYV5"/>
<dbReference type="OrthoDB" id="10355302at2759"/>
<keyword evidence="1" id="KW-1133">Transmembrane helix</keyword>
<evidence type="ECO:0000313" key="3">
    <source>
        <dbReference type="Proteomes" id="UP000011185"/>
    </source>
</evidence>
<accession>L7JYV5</accession>
<sequence>MKYLNSGRGLLYLNVVSFILLLISLTVVVFLESQSRLVVELNVFGRKNRNYYLKKNAKEIKNSLYNKGKILVKCARTEKKYDLDFYVDRDANGTIYLIKNGSEIIIICTEADYMRSIDSERLINYYTKHSGYLNVRIEKASLCRKMVELLNDLLQDKIEGDIPTSGLIIYDEKLGLALFFCLNSWTSGVSSRNSLHRSLLLDEIAKS</sequence>
<reference evidence="2 3" key="1">
    <citation type="journal article" date="2012" name="PLoS Pathog.">
        <title>The genome of the obligate intracellular parasite Trachipleistophora hominis: new insights into microsporidian genome dynamics and reductive evolution.</title>
        <authorList>
            <person name="Heinz E."/>
            <person name="Williams T.A."/>
            <person name="Nakjang S."/>
            <person name="Noel C.J."/>
            <person name="Swan D.C."/>
            <person name="Goldberg A.V."/>
            <person name="Harris S.R."/>
            <person name="Weinmaier T."/>
            <person name="Markert S."/>
            <person name="Becher D."/>
            <person name="Bernhardt J."/>
            <person name="Dagan T."/>
            <person name="Hacker C."/>
            <person name="Lucocq J.M."/>
            <person name="Schweder T."/>
            <person name="Rattei T."/>
            <person name="Hall N."/>
            <person name="Hirt R.P."/>
            <person name="Embley T.M."/>
        </authorList>
    </citation>
    <scope>NUCLEOTIDE SEQUENCE [LARGE SCALE GENOMIC DNA]</scope>
</reference>
<protein>
    <submittedName>
        <fullName evidence="2">Uncharacterized protein</fullName>
    </submittedName>
</protein>
<gene>
    <name evidence="2" type="ORF">THOM_1104</name>
</gene>
<keyword evidence="1" id="KW-0812">Transmembrane</keyword>
<organism evidence="2 3">
    <name type="scientific">Trachipleistophora hominis</name>
    <name type="common">Microsporidian parasite</name>
    <dbReference type="NCBI Taxonomy" id="72359"/>
    <lineage>
        <taxon>Eukaryota</taxon>
        <taxon>Fungi</taxon>
        <taxon>Fungi incertae sedis</taxon>
        <taxon>Microsporidia</taxon>
        <taxon>Pleistophoridae</taxon>
        <taxon>Trachipleistophora</taxon>
    </lineage>
</organism>
<dbReference type="OMA" id="CTEADYM"/>